<dbReference type="SUPFAM" id="SSF56204">
    <property type="entry name" value="Hect, E3 ligase catalytic domain"/>
    <property type="match status" value="1"/>
</dbReference>
<dbReference type="SUPFAM" id="SSF63570">
    <property type="entry name" value="PABC (PABP) domain"/>
    <property type="match status" value="1"/>
</dbReference>
<dbReference type="InterPro" id="IPR000569">
    <property type="entry name" value="HECT_dom"/>
</dbReference>
<dbReference type="GO" id="GO:0000209">
    <property type="term" value="P:protein polyubiquitination"/>
    <property type="evidence" value="ECO:0007669"/>
    <property type="project" value="TreeGrafter"/>
</dbReference>
<accession>A0A821IU26</accession>
<dbReference type="GO" id="GO:0005737">
    <property type="term" value="C:cytoplasm"/>
    <property type="evidence" value="ECO:0007669"/>
    <property type="project" value="TreeGrafter"/>
</dbReference>
<dbReference type="AlphaFoldDB" id="A0A821IU26"/>
<dbReference type="PROSITE" id="PS51309">
    <property type="entry name" value="PABC"/>
    <property type="match status" value="1"/>
</dbReference>
<reference evidence="5" key="1">
    <citation type="submission" date="2021-02" db="EMBL/GenBank/DDBJ databases">
        <authorList>
            <person name="Nowell W R."/>
        </authorList>
    </citation>
    <scope>NUCLEOTIDE SEQUENCE</scope>
</reference>
<keyword evidence="6" id="KW-1185">Reference proteome</keyword>
<dbReference type="Gene3D" id="3.90.1750.10">
    <property type="entry name" value="Hect, E3 ligase catalytic domains"/>
    <property type="match status" value="1"/>
</dbReference>
<gene>
    <name evidence="5" type="ORF">UJA718_LOCUS36714</name>
</gene>
<dbReference type="GO" id="GO:0005634">
    <property type="term" value="C:nucleus"/>
    <property type="evidence" value="ECO:0007669"/>
    <property type="project" value="TreeGrafter"/>
</dbReference>
<name>A0A821IU26_9BILA</name>
<evidence type="ECO:0008006" key="7">
    <source>
        <dbReference type="Google" id="ProtNLM"/>
    </source>
</evidence>
<organism evidence="5 6">
    <name type="scientific">Rotaria socialis</name>
    <dbReference type="NCBI Taxonomy" id="392032"/>
    <lineage>
        <taxon>Eukaryota</taxon>
        <taxon>Metazoa</taxon>
        <taxon>Spiralia</taxon>
        <taxon>Gnathifera</taxon>
        <taxon>Rotifera</taxon>
        <taxon>Eurotatoria</taxon>
        <taxon>Bdelloidea</taxon>
        <taxon>Philodinida</taxon>
        <taxon>Philodinidae</taxon>
        <taxon>Rotaria</taxon>
    </lineage>
</organism>
<dbReference type="PANTHER" id="PTHR46276:SF1">
    <property type="entry name" value="E3 UBIQUITIN-PROTEIN LIGASE UBR5"/>
    <property type="match status" value="1"/>
</dbReference>
<keyword evidence="1 2" id="KW-0833">Ubl conjugation pathway</keyword>
<proteinExistence type="predicted"/>
<dbReference type="GO" id="GO:0034450">
    <property type="term" value="F:ubiquitin-ubiquitin ligase activity"/>
    <property type="evidence" value="ECO:0007669"/>
    <property type="project" value="TreeGrafter"/>
</dbReference>
<dbReference type="EMBL" id="CAJOBP010035673">
    <property type="protein sequence ID" value="CAF4710511.1"/>
    <property type="molecule type" value="Genomic_DNA"/>
</dbReference>
<evidence type="ECO:0000259" key="3">
    <source>
        <dbReference type="PROSITE" id="PS50237"/>
    </source>
</evidence>
<dbReference type="GO" id="GO:0003723">
    <property type="term" value="F:RNA binding"/>
    <property type="evidence" value="ECO:0007669"/>
    <property type="project" value="InterPro"/>
</dbReference>
<evidence type="ECO:0000313" key="6">
    <source>
        <dbReference type="Proteomes" id="UP000663873"/>
    </source>
</evidence>
<protein>
    <recommendedName>
        <fullName evidence="7">PABC domain-containing protein</fullName>
    </recommendedName>
</protein>
<dbReference type="SMART" id="SM00517">
    <property type="entry name" value="PolyA"/>
    <property type="match status" value="1"/>
</dbReference>
<evidence type="ECO:0000313" key="5">
    <source>
        <dbReference type="EMBL" id="CAF4710511.1"/>
    </source>
</evidence>
<feature type="non-terminal residue" evidence="5">
    <location>
        <position position="1"/>
    </location>
</feature>
<dbReference type="GO" id="GO:0090263">
    <property type="term" value="P:positive regulation of canonical Wnt signaling pathway"/>
    <property type="evidence" value="ECO:0007669"/>
    <property type="project" value="TreeGrafter"/>
</dbReference>
<sequence>SSSMLLSSEARPFKFTASTDSSTANTNSEPNINEHWTPSKIKLGVSIYPKVAAIQPFHAEKITGMLLEGLPTPQLQRIINIDEDLRVKVEEAMNILTSHSSRDAQQTESLATTTTTTTANERLLTNKNSLFDKQPNEYAPLFWQPDKKGVYAPRPGKHTSERLTAYRNVGRLIGLCLLQNELFPLPLCRHVIKYILNRSVRWHDLAFFDSTMYENLRRTAYDAEKNGPQYINDLHLTFSLAVTEKE</sequence>
<evidence type="ECO:0000256" key="2">
    <source>
        <dbReference type="PROSITE-ProRule" id="PRU00104"/>
    </source>
</evidence>
<dbReference type="PANTHER" id="PTHR46276">
    <property type="entry name" value="E3 UBIQUITIN-PROTEIN LIGASE UBR5"/>
    <property type="match status" value="1"/>
</dbReference>
<feature type="non-terminal residue" evidence="5">
    <location>
        <position position="246"/>
    </location>
</feature>
<dbReference type="Proteomes" id="UP000663873">
    <property type="component" value="Unassembled WGS sequence"/>
</dbReference>
<comment type="caution">
    <text evidence="2">Lacks conserved residue(s) required for the propagation of feature annotation.</text>
</comment>
<feature type="domain" description="PABC" evidence="4">
    <location>
        <begin position="23"/>
        <end position="101"/>
    </location>
</feature>
<comment type="caution">
    <text evidence="5">The sequence shown here is derived from an EMBL/GenBank/DDBJ whole genome shotgun (WGS) entry which is preliminary data.</text>
</comment>
<dbReference type="InterPro" id="IPR002004">
    <property type="entry name" value="PABP_HYD_C"/>
</dbReference>
<dbReference type="Pfam" id="PF00658">
    <property type="entry name" value="MLLE"/>
    <property type="match status" value="1"/>
</dbReference>
<dbReference type="InterPro" id="IPR036053">
    <property type="entry name" value="PABP-dom"/>
</dbReference>
<dbReference type="Pfam" id="PF00632">
    <property type="entry name" value="HECT"/>
    <property type="match status" value="1"/>
</dbReference>
<dbReference type="PROSITE" id="PS50237">
    <property type="entry name" value="HECT"/>
    <property type="match status" value="1"/>
</dbReference>
<feature type="domain" description="HECT" evidence="3">
    <location>
        <begin position="136"/>
        <end position="217"/>
    </location>
</feature>
<dbReference type="InterPro" id="IPR035983">
    <property type="entry name" value="Hect_E3_ubiquitin_ligase"/>
</dbReference>
<evidence type="ECO:0000256" key="1">
    <source>
        <dbReference type="ARBA" id="ARBA00022786"/>
    </source>
</evidence>
<dbReference type="Gene3D" id="1.10.1900.10">
    <property type="entry name" value="c-terminal domain of poly(a) binding protein"/>
    <property type="match status" value="1"/>
</dbReference>
<evidence type="ECO:0000259" key="4">
    <source>
        <dbReference type="PROSITE" id="PS51309"/>
    </source>
</evidence>